<proteinExistence type="predicted"/>
<dbReference type="OMA" id="GSKPWAT"/>
<dbReference type="Gramene" id="ABO99965">
    <property type="protein sequence ID" value="ABO99965"/>
    <property type="gene ID" value="OSTLU_25634"/>
</dbReference>
<gene>
    <name evidence="1" type="ORF">OSTLU_25634</name>
</gene>
<organism evidence="1 2">
    <name type="scientific">Ostreococcus lucimarinus (strain CCE9901)</name>
    <dbReference type="NCBI Taxonomy" id="436017"/>
    <lineage>
        <taxon>Eukaryota</taxon>
        <taxon>Viridiplantae</taxon>
        <taxon>Chlorophyta</taxon>
        <taxon>Mamiellophyceae</taxon>
        <taxon>Mamiellales</taxon>
        <taxon>Bathycoccaceae</taxon>
        <taxon>Ostreococcus</taxon>
    </lineage>
</organism>
<dbReference type="EMBL" id="CP000595">
    <property type="protein sequence ID" value="ABO99965.1"/>
    <property type="molecule type" value="Genomic_DNA"/>
</dbReference>
<accession>A4S8R2</accession>
<evidence type="ECO:0000313" key="2">
    <source>
        <dbReference type="Proteomes" id="UP000001568"/>
    </source>
</evidence>
<dbReference type="GeneID" id="5005808"/>
<protein>
    <submittedName>
        <fullName evidence="1">Uncharacterized protein</fullName>
    </submittedName>
</protein>
<dbReference type="Proteomes" id="UP000001568">
    <property type="component" value="Chromosome 15"/>
</dbReference>
<keyword evidence="2" id="KW-1185">Reference proteome</keyword>
<evidence type="ECO:0000313" key="1">
    <source>
        <dbReference type="EMBL" id="ABO99965.1"/>
    </source>
</evidence>
<dbReference type="KEGG" id="olu:OSTLU_25634"/>
<dbReference type="RefSeq" id="XP_001421672.1">
    <property type="nucleotide sequence ID" value="XM_001421635.1"/>
</dbReference>
<dbReference type="OrthoDB" id="498668at2759"/>
<name>A4S8R2_OSTLU</name>
<reference evidence="1 2" key="1">
    <citation type="journal article" date="2007" name="Proc. Natl. Acad. Sci. U.S.A.">
        <title>The tiny eukaryote Ostreococcus provides genomic insights into the paradox of plankton speciation.</title>
        <authorList>
            <person name="Palenik B."/>
            <person name="Grimwood J."/>
            <person name="Aerts A."/>
            <person name="Rouze P."/>
            <person name="Salamov A."/>
            <person name="Putnam N."/>
            <person name="Dupont C."/>
            <person name="Jorgensen R."/>
            <person name="Derelle E."/>
            <person name="Rombauts S."/>
            <person name="Zhou K."/>
            <person name="Otillar R."/>
            <person name="Merchant S.S."/>
            <person name="Podell S."/>
            <person name="Gaasterland T."/>
            <person name="Napoli C."/>
            <person name="Gendler K."/>
            <person name="Manuell A."/>
            <person name="Tai V."/>
            <person name="Vallon O."/>
            <person name="Piganeau G."/>
            <person name="Jancek S."/>
            <person name="Heijde M."/>
            <person name="Jabbari K."/>
            <person name="Bowler C."/>
            <person name="Lohr M."/>
            <person name="Robbens S."/>
            <person name="Werner G."/>
            <person name="Dubchak I."/>
            <person name="Pazour G.J."/>
            <person name="Ren Q."/>
            <person name="Paulsen I."/>
            <person name="Delwiche C."/>
            <person name="Schmutz J."/>
            <person name="Rokhsar D."/>
            <person name="Van de Peer Y."/>
            <person name="Moreau H."/>
            <person name="Grigoriev I.V."/>
        </authorList>
    </citation>
    <scope>NUCLEOTIDE SEQUENCE [LARGE SCALE GENOMIC DNA]</scope>
    <source>
        <strain evidence="1 2">CCE9901</strain>
    </source>
</reference>
<dbReference type="HOGENOM" id="CLU_571553_0_0_1"/>
<dbReference type="AlphaFoldDB" id="A4S8R2"/>
<sequence>MGPCMSVLEAAGVNLAALPPTGPYAMSSEESLSFLTNAATFDSNGAGKPFGKLVQLRGGSHTLAKAFGLAPGGTHNCFMYVDKAECKISKDAKPLNGATIDVSDGELQLWYCQGAAISMPVACVKVNGGSARAILPRLHAVDLYVEIDGKAYADGHVCYGSDANLSRDKAIDAAVKNTFEGELWMKDFLKKGPSDGSKPWATIVKDERWGDDDGYVYLPLMANDVDNALMGDDKLTYVHSLMSKWAQLMGKIGAGAHSFTVRIRPRGVIYKDEDGAPMFDSIGGGSDDNDAVLGMCGQHLTDPNAPGMSATWTMTLDAAQASGKGPVRKAQEFTNWPAGEIEECIEMAMDFANKGVCGRKAAEMAPKSKCCHIILSDGDQGSGIKTARYGNGEREYDFFCAWALFKNANGKPDSLGAQIKFVVKKKKIVNFRPVDEDWHSAGFETAAVGVESVTGLTITNAEIDAAIARDAQYY</sequence>